<comment type="subunit">
    <text evidence="2">Homodimer.</text>
</comment>
<dbReference type="PANTHER" id="PTHR43014">
    <property type="entry name" value="MERCURIC REDUCTASE"/>
    <property type="match status" value="1"/>
</dbReference>
<dbReference type="GO" id="GO:0045340">
    <property type="term" value="F:mercury ion binding"/>
    <property type="evidence" value="ECO:0007669"/>
    <property type="project" value="InterPro"/>
</dbReference>
<keyword evidence="7" id="KW-0479">Metal-binding</keyword>
<dbReference type="PATRIC" id="fig|1555112.3.peg.3402"/>
<feature type="domain" description="FAD/NAD(P)-binding" evidence="20">
    <location>
        <begin position="8"/>
        <end position="322"/>
    </location>
</feature>
<name>A0A0K2SQV1_LIMPI</name>
<evidence type="ECO:0000256" key="6">
    <source>
        <dbReference type="ARBA" id="ARBA00022630"/>
    </source>
</evidence>
<evidence type="ECO:0000256" key="15">
    <source>
        <dbReference type="ARBA" id="ARBA00048984"/>
    </source>
</evidence>
<evidence type="ECO:0000256" key="14">
    <source>
        <dbReference type="ARBA" id="ARBA00031725"/>
    </source>
</evidence>
<dbReference type="KEGG" id="lpil:LIP_3367"/>
<sequence>MSDRHDAYDLVILGSGSTAFGAALRAAALGKRAVMTENRTLGGTCVNRGCLPSKNLIAATRILWESSHPRFPGLSPAAMNVDFPALIAQKDEVVEHYRERKYGSVVGAEDRVEVVESHARLISPHEVQADGRVLQGDQILVATGSHPVVPPIEGLDRVPYLTSDLLTSGEVEELKEQPASLAIIGGGYIALELGQLFQRLGTQVTLLEQSPEILPAAEPEAARELHRLLEEEGLRIACGVRVERVEGDERRVRVYGRTGKEQRTFEAERLLVAAGRAPNTQEIGLDRAGVETDGQGFIRVDPFLRTNVPHIWAAGDVIGRHTGSQMATPVGAHDGGIVAENALNGAQVEVDHAVIPRAIFTDPELASVGLTDREAAEKGYACSCRVVPMELVPRAGAVRDTRGLIKMVIDRESRRVLGVTMLGRHASEVIHEAAMGMRFGARAEDFREMLHVYPTMSEALKLVATSFVKDVRKLSCCAD</sequence>
<feature type="binding site" evidence="16">
    <location>
        <begin position="185"/>
        <end position="192"/>
    </location>
    <ligand>
        <name>NAD(+)</name>
        <dbReference type="ChEBI" id="CHEBI:57540"/>
    </ligand>
</feature>
<dbReference type="Gene3D" id="3.50.50.60">
    <property type="entry name" value="FAD/NAD(P)-binding domain"/>
    <property type="match status" value="2"/>
</dbReference>
<keyword evidence="11 18" id="KW-0560">Oxidoreductase</keyword>
<evidence type="ECO:0000313" key="22">
    <source>
        <dbReference type="Proteomes" id="UP000065807"/>
    </source>
</evidence>
<evidence type="ECO:0000259" key="19">
    <source>
        <dbReference type="Pfam" id="PF02852"/>
    </source>
</evidence>
<gene>
    <name evidence="21" type="ORF">LIP_3367</name>
</gene>
<keyword evidence="13 18" id="KW-0676">Redox-active center</keyword>
<evidence type="ECO:0000256" key="12">
    <source>
        <dbReference type="ARBA" id="ARBA00023157"/>
    </source>
</evidence>
<dbReference type="PANTHER" id="PTHR43014:SF4">
    <property type="entry name" value="PYRIDINE NUCLEOTIDE-DISULFIDE OXIDOREDUCTASE RCLA-RELATED"/>
    <property type="match status" value="1"/>
</dbReference>
<dbReference type="InterPro" id="IPR036188">
    <property type="entry name" value="FAD/NAD-bd_sf"/>
</dbReference>
<dbReference type="STRING" id="1555112.LIP_3367"/>
<dbReference type="RefSeq" id="WP_068140608.1">
    <property type="nucleotide sequence ID" value="NZ_AP014924.1"/>
</dbReference>
<comment type="cofactor">
    <cofactor evidence="16">
        <name>FAD</name>
        <dbReference type="ChEBI" id="CHEBI:57692"/>
    </cofactor>
    <text evidence="16">Binds 1 FAD per subunit.</text>
</comment>
<dbReference type="InterPro" id="IPR023753">
    <property type="entry name" value="FAD/NAD-binding_dom"/>
</dbReference>
<dbReference type="InterPro" id="IPR016156">
    <property type="entry name" value="FAD/NAD-linked_Rdtase_dimer_sf"/>
</dbReference>
<keyword evidence="16" id="KW-0547">Nucleotide-binding</keyword>
<dbReference type="InterPro" id="IPR001100">
    <property type="entry name" value="Pyr_nuc-diS_OxRdtase"/>
</dbReference>
<evidence type="ECO:0000256" key="13">
    <source>
        <dbReference type="ARBA" id="ARBA00023284"/>
    </source>
</evidence>
<evidence type="ECO:0000256" key="16">
    <source>
        <dbReference type="PIRSR" id="PIRSR000350-3"/>
    </source>
</evidence>
<protein>
    <recommendedName>
        <fullName evidence="4">Mercuric reductase</fullName>
        <ecNumber evidence="3">1.16.1.1</ecNumber>
    </recommendedName>
    <alternativeName>
        <fullName evidence="14">Hg(II) reductase</fullName>
    </alternativeName>
</protein>
<dbReference type="InterPro" id="IPR021179">
    <property type="entry name" value="Mercury_reductase_MerA"/>
</dbReference>
<dbReference type="PROSITE" id="PS00076">
    <property type="entry name" value="PYRIDINE_REDOX_1"/>
    <property type="match status" value="1"/>
</dbReference>
<keyword evidence="8 16" id="KW-0274">FAD</keyword>
<comment type="catalytic activity">
    <reaction evidence="15">
        <text>Hg + NADP(+) + H(+) = Hg(2+) + NADPH</text>
        <dbReference type="Rhea" id="RHEA:23856"/>
        <dbReference type="ChEBI" id="CHEBI:15378"/>
        <dbReference type="ChEBI" id="CHEBI:16170"/>
        <dbReference type="ChEBI" id="CHEBI:16793"/>
        <dbReference type="ChEBI" id="CHEBI:57783"/>
        <dbReference type="ChEBI" id="CHEBI:58349"/>
        <dbReference type="EC" id="1.16.1.1"/>
    </reaction>
</comment>
<dbReference type="Gene3D" id="3.30.390.30">
    <property type="match status" value="1"/>
</dbReference>
<feature type="binding site" evidence="16">
    <location>
        <position position="54"/>
    </location>
    <ligand>
        <name>FAD</name>
        <dbReference type="ChEBI" id="CHEBI:57692"/>
    </ligand>
</feature>
<dbReference type="GO" id="GO:0050660">
    <property type="term" value="F:flavin adenine dinucleotide binding"/>
    <property type="evidence" value="ECO:0007669"/>
    <property type="project" value="InterPro"/>
</dbReference>
<dbReference type="EMBL" id="AP014924">
    <property type="protein sequence ID" value="BAS29179.1"/>
    <property type="molecule type" value="Genomic_DNA"/>
</dbReference>
<dbReference type="Pfam" id="PF02852">
    <property type="entry name" value="Pyr_redox_dim"/>
    <property type="match status" value="1"/>
</dbReference>
<keyword evidence="16" id="KW-0520">NAD</keyword>
<evidence type="ECO:0000256" key="9">
    <source>
        <dbReference type="ARBA" id="ARBA00022857"/>
    </source>
</evidence>
<dbReference type="SUPFAM" id="SSF55424">
    <property type="entry name" value="FAD/NAD-linked reductases, dimerisation (C-terminal) domain"/>
    <property type="match status" value="1"/>
</dbReference>
<dbReference type="InterPro" id="IPR012999">
    <property type="entry name" value="Pyr_OxRdtase_I_AS"/>
</dbReference>
<feature type="binding site" evidence="16">
    <location>
        <position position="316"/>
    </location>
    <ligand>
        <name>FAD</name>
        <dbReference type="ChEBI" id="CHEBI:57692"/>
    </ligand>
</feature>
<evidence type="ECO:0000256" key="10">
    <source>
        <dbReference type="ARBA" id="ARBA00022914"/>
    </source>
</evidence>
<dbReference type="GO" id="GO:0003955">
    <property type="term" value="F:NAD(P)H dehydrogenase (quinone) activity"/>
    <property type="evidence" value="ECO:0007669"/>
    <property type="project" value="TreeGrafter"/>
</dbReference>
<evidence type="ECO:0000256" key="3">
    <source>
        <dbReference type="ARBA" id="ARBA00012661"/>
    </source>
</evidence>
<dbReference type="GO" id="GO:0016668">
    <property type="term" value="F:oxidoreductase activity, acting on a sulfur group of donors, NAD(P) as acceptor"/>
    <property type="evidence" value="ECO:0007669"/>
    <property type="project" value="InterPro"/>
</dbReference>
<dbReference type="PRINTS" id="PR00411">
    <property type="entry name" value="PNDRDTASEI"/>
</dbReference>
<feature type="binding site" evidence="16">
    <location>
        <begin position="143"/>
        <end position="145"/>
    </location>
    <ligand>
        <name>FAD</name>
        <dbReference type="ChEBI" id="CHEBI:57692"/>
    </ligand>
</feature>
<keyword evidence="6 18" id="KW-0285">Flavoprotein</keyword>
<evidence type="ECO:0000256" key="1">
    <source>
        <dbReference type="ARBA" id="ARBA00007532"/>
    </source>
</evidence>
<dbReference type="InterPro" id="IPR004099">
    <property type="entry name" value="Pyr_nucl-diS_OxRdtase_dimer"/>
</dbReference>
<dbReference type="AlphaFoldDB" id="A0A0K2SQV1"/>
<feature type="binding site" evidence="16">
    <location>
        <position position="275"/>
    </location>
    <ligand>
        <name>NAD(+)</name>
        <dbReference type="ChEBI" id="CHEBI:57540"/>
    </ligand>
</feature>
<evidence type="ECO:0000256" key="17">
    <source>
        <dbReference type="PIRSR" id="PIRSR000350-4"/>
    </source>
</evidence>
<keyword evidence="5" id="KW-0475">Mercuric resistance</keyword>
<evidence type="ECO:0000256" key="5">
    <source>
        <dbReference type="ARBA" id="ARBA00022466"/>
    </source>
</evidence>
<comment type="similarity">
    <text evidence="1 18">Belongs to the class-I pyridine nucleotide-disulfide oxidoreductase family.</text>
</comment>
<dbReference type="Pfam" id="PF07992">
    <property type="entry name" value="Pyr_redox_2"/>
    <property type="match status" value="1"/>
</dbReference>
<accession>A0A0K2SQV1</accession>
<dbReference type="EC" id="1.16.1.1" evidence="3"/>
<evidence type="ECO:0000256" key="4">
    <source>
        <dbReference type="ARBA" id="ARBA00014791"/>
    </source>
</evidence>
<dbReference type="GO" id="GO:0050661">
    <property type="term" value="F:NADP binding"/>
    <property type="evidence" value="ECO:0007669"/>
    <property type="project" value="InterPro"/>
</dbReference>
<feature type="binding site" evidence="16">
    <location>
        <position position="208"/>
    </location>
    <ligand>
        <name>NAD(+)</name>
        <dbReference type="ChEBI" id="CHEBI:57540"/>
    </ligand>
</feature>
<feature type="disulfide bond" description="Redox-active" evidence="17">
    <location>
        <begin position="45"/>
        <end position="50"/>
    </location>
</feature>
<dbReference type="FunFam" id="3.30.390.30:FF:000001">
    <property type="entry name" value="Dihydrolipoyl dehydrogenase"/>
    <property type="match status" value="1"/>
</dbReference>
<evidence type="ECO:0000256" key="11">
    <source>
        <dbReference type="ARBA" id="ARBA00023002"/>
    </source>
</evidence>
<evidence type="ECO:0000256" key="18">
    <source>
        <dbReference type="RuleBase" id="RU003691"/>
    </source>
</evidence>
<reference evidence="22" key="2">
    <citation type="journal article" date="2016" name="Int. J. Syst. Evol. Microbiol.">
        <title>Complete genome sequence and cell structure of Limnochorda pilosa, a Gram-negative spore-former within the phylum Firmicutes.</title>
        <authorList>
            <person name="Watanabe M."/>
            <person name="Kojima H."/>
            <person name="Fukui M."/>
        </authorList>
    </citation>
    <scope>NUCLEOTIDE SEQUENCE [LARGE SCALE GENOMIC DNA]</scope>
    <source>
        <strain evidence="22">HC45</strain>
    </source>
</reference>
<keyword evidence="12" id="KW-1015">Disulfide bond</keyword>
<dbReference type="OrthoDB" id="9800167at2"/>
<evidence type="ECO:0000256" key="8">
    <source>
        <dbReference type="ARBA" id="ARBA00022827"/>
    </source>
</evidence>
<dbReference type="NCBIfam" id="TIGR02053">
    <property type="entry name" value="MerA"/>
    <property type="match status" value="1"/>
</dbReference>
<organism evidence="21 22">
    <name type="scientific">Limnochorda pilosa</name>
    <dbReference type="NCBI Taxonomy" id="1555112"/>
    <lineage>
        <taxon>Bacteria</taxon>
        <taxon>Bacillati</taxon>
        <taxon>Bacillota</taxon>
        <taxon>Limnochordia</taxon>
        <taxon>Limnochordales</taxon>
        <taxon>Limnochordaceae</taxon>
        <taxon>Limnochorda</taxon>
    </lineage>
</organism>
<reference evidence="22" key="1">
    <citation type="submission" date="2015-07" db="EMBL/GenBank/DDBJ databases">
        <title>Complete genome sequence and phylogenetic analysis of Limnochorda pilosa.</title>
        <authorList>
            <person name="Watanabe M."/>
            <person name="Kojima H."/>
            <person name="Fukui M."/>
        </authorList>
    </citation>
    <scope>NUCLEOTIDE SEQUENCE [LARGE SCALE GENOMIC DNA]</scope>
    <source>
        <strain evidence="22">HC45</strain>
    </source>
</reference>
<dbReference type="SUPFAM" id="SSF51905">
    <property type="entry name" value="FAD/NAD(P)-binding domain"/>
    <property type="match status" value="1"/>
</dbReference>
<keyword evidence="9" id="KW-0521">NADP</keyword>
<dbReference type="Proteomes" id="UP000065807">
    <property type="component" value="Chromosome"/>
</dbReference>
<dbReference type="PIRSF" id="PIRSF000350">
    <property type="entry name" value="Mercury_reductase_MerA"/>
    <property type="match status" value="1"/>
</dbReference>
<evidence type="ECO:0000256" key="2">
    <source>
        <dbReference type="ARBA" id="ARBA00011738"/>
    </source>
</evidence>
<keyword evidence="10" id="KW-0476">Mercury</keyword>
<dbReference type="GO" id="GO:0050787">
    <property type="term" value="P:detoxification of mercury ion"/>
    <property type="evidence" value="ECO:0007669"/>
    <property type="project" value="InterPro"/>
</dbReference>
<evidence type="ECO:0000256" key="7">
    <source>
        <dbReference type="ARBA" id="ARBA00022723"/>
    </source>
</evidence>
<dbReference type="GO" id="GO:0016152">
    <property type="term" value="F:mercury (II) reductase (NADP+) activity"/>
    <property type="evidence" value="ECO:0007669"/>
    <property type="project" value="UniProtKB-EC"/>
</dbReference>
<feature type="domain" description="Pyridine nucleotide-disulphide oxidoreductase dimerisation" evidence="19">
    <location>
        <begin position="355"/>
        <end position="461"/>
    </location>
</feature>
<keyword evidence="22" id="KW-1185">Reference proteome</keyword>
<dbReference type="PRINTS" id="PR00368">
    <property type="entry name" value="FADPNR"/>
</dbReference>
<proteinExistence type="inferred from homology"/>
<evidence type="ECO:0000313" key="21">
    <source>
        <dbReference type="EMBL" id="BAS29179.1"/>
    </source>
</evidence>
<evidence type="ECO:0000259" key="20">
    <source>
        <dbReference type="Pfam" id="PF07992"/>
    </source>
</evidence>